<reference evidence="2" key="1">
    <citation type="submission" date="2016-10" db="EMBL/GenBank/DDBJ databases">
        <authorList>
            <person name="Varghese N."/>
            <person name="Submissions S."/>
        </authorList>
    </citation>
    <scope>NUCLEOTIDE SEQUENCE [LARGE SCALE GENOMIC DNA]</scope>
    <source>
        <strain evidence="2">DSM 26348</strain>
    </source>
</reference>
<name>A0A1I3EML7_9PLAN</name>
<dbReference type="PROSITE" id="PS51318">
    <property type="entry name" value="TAT"/>
    <property type="match status" value="1"/>
</dbReference>
<evidence type="ECO:0000313" key="2">
    <source>
        <dbReference type="Proteomes" id="UP000199518"/>
    </source>
</evidence>
<evidence type="ECO:0000313" key="1">
    <source>
        <dbReference type="EMBL" id="SFI00093.1"/>
    </source>
</evidence>
<dbReference type="STRING" id="1576369.SAMN05421753_104287"/>
<dbReference type="RefSeq" id="WP_092048714.1">
    <property type="nucleotide sequence ID" value="NZ_FOQD01000004.1"/>
</dbReference>
<dbReference type="PROSITE" id="PS51257">
    <property type="entry name" value="PROKAR_LIPOPROTEIN"/>
    <property type="match status" value="1"/>
</dbReference>
<accession>A0A1I3EML7</accession>
<dbReference type="AlphaFoldDB" id="A0A1I3EML7"/>
<dbReference type="InterPro" id="IPR006311">
    <property type="entry name" value="TAT_signal"/>
</dbReference>
<proteinExistence type="predicted"/>
<dbReference type="Proteomes" id="UP000199518">
    <property type="component" value="Unassembled WGS sequence"/>
</dbReference>
<dbReference type="OrthoDB" id="214969at2"/>
<sequence length="151" mass="15340">MSPDLNRRDFHQFTLAAFGGMLAGSVVGCAPQPEKPVVTPAPAGAAKDEVSLLMDEPHVCRGLNMCKNQGASKENACAGQGTCASVAAHSCGGMNECKGQGGCGSNPGENTCKGMGSCHVPLEHAWEAARKNFEAAMKAAGKEVGAAPPKA</sequence>
<dbReference type="EMBL" id="FOQD01000004">
    <property type="protein sequence ID" value="SFI00093.1"/>
    <property type="molecule type" value="Genomic_DNA"/>
</dbReference>
<gene>
    <name evidence="1" type="ORF">SAMN05421753_104287</name>
</gene>
<protein>
    <submittedName>
        <fullName evidence="1">Uncharacterized protein</fullName>
    </submittedName>
</protein>
<organism evidence="1 2">
    <name type="scientific">Planctomicrobium piriforme</name>
    <dbReference type="NCBI Taxonomy" id="1576369"/>
    <lineage>
        <taxon>Bacteria</taxon>
        <taxon>Pseudomonadati</taxon>
        <taxon>Planctomycetota</taxon>
        <taxon>Planctomycetia</taxon>
        <taxon>Planctomycetales</taxon>
        <taxon>Planctomycetaceae</taxon>
        <taxon>Planctomicrobium</taxon>
    </lineage>
</organism>
<keyword evidence="2" id="KW-1185">Reference proteome</keyword>